<evidence type="ECO:0000313" key="6">
    <source>
        <dbReference type="Proteomes" id="UP001138500"/>
    </source>
</evidence>
<evidence type="ECO:0000313" key="5">
    <source>
        <dbReference type="EMBL" id="KAH9822855.1"/>
    </source>
</evidence>
<dbReference type="Proteomes" id="UP001138500">
    <property type="component" value="Unassembled WGS sequence"/>
</dbReference>
<comment type="caution">
    <text evidence="5">The sequence shown here is derived from an EMBL/GenBank/DDBJ whole genome shotgun (WGS) entry which is preliminary data.</text>
</comment>
<dbReference type="Gene3D" id="2.60.120.920">
    <property type="match status" value="1"/>
</dbReference>
<proteinExistence type="predicted"/>
<feature type="domain" description="B30.2/SPRY" evidence="3">
    <location>
        <begin position="203"/>
        <end position="401"/>
    </location>
</feature>
<dbReference type="Pfam" id="PF00622">
    <property type="entry name" value="SPRY"/>
    <property type="match status" value="1"/>
</dbReference>
<dbReference type="SUPFAM" id="SSF49899">
    <property type="entry name" value="Concanavalin A-like lectins/glucanases"/>
    <property type="match status" value="1"/>
</dbReference>
<dbReference type="InterPro" id="IPR001870">
    <property type="entry name" value="B30.2/SPRY"/>
</dbReference>
<dbReference type="SMART" id="SM00757">
    <property type="entry name" value="CRA"/>
    <property type="match status" value="1"/>
</dbReference>
<evidence type="ECO:0000256" key="2">
    <source>
        <dbReference type="SAM" id="MobiDB-lite"/>
    </source>
</evidence>
<feature type="compositionally biased region" description="Basic and acidic residues" evidence="2">
    <location>
        <begin position="151"/>
        <end position="160"/>
    </location>
</feature>
<feature type="region of interest" description="Disordered" evidence="2">
    <location>
        <begin position="27"/>
        <end position="128"/>
    </location>
</feature>
<dbReference type="InterPro" id="IPR013144">
    <property type="entry name" value="CRA_dom"/>
</dbReference>
<dbReference type="InterPro" id="IPR035782">
    <property type="entry name" value="SPRY_RanBP9/10"/>
</dbReference>
<dbReference type="PANTHER" id="PTHR12864">
    <property type="entry name" value="RAN BINDING PROTEIN 9-RELATED"/>
    <property type="match status" value="1"/>
</dbReference>
<feature type="domain" description="CTLH" evidence="4">
    <location>
        <begin position="486"/>
        <end position="545"/>
    </location>
</feature>
<evidence type="ECO:0000259" key="4">
    <source>
        <dbReference type="PROSITE" id="PS50897"/>
    </source>
</evidence>
<dbReference type="PROSITE" id="PS50896">
    <property type="entry name" value="LISH"/>
    <property type="match status" value="1"/>
</dbReference>
<dbReference type="InterPro" id="IPR003877">
    <property type="entry name" value="SPRY_dom"/>
</dbReference>
<dbReference type="InterPro" id="IPR006594">
    <property type="entry name" value="LisH"/>
</dbReference>
<dbReference type="InterPro" id="IPR024964">
    <property type="entry name" value="CTLH/CRA"/>
</dbReference>
<feature type="region of interest" description="Disordered" evidence="2">
    <location>
        <begin position="1"/>
        <end position="20"/>
    </location>
</feature>
<feature type="region of interest" description="Disordered" evidence="2">
    <location>
        <begin position="151"/>
        <end position="174"/>
    </location>
</feature>
<feature type="compositionally biased region" description="Polar residues" evidence="2">
    <location>
        <begin position="1"/>
        <end position="16"/>
    </location>
</feature>
<reference evidence="5 6" key="2">
    <citation type="journal article" date="2021" name="Curr. Genet.">
        <title>Genetic response to nitrogen starvation in the aggressive Eucalyptus foliar pathogen Teratosphaeria destructans.</title>
        <authorList>
            <person name="Havenga M."/>
            <person name="Wingfield B.D."/>
            <person name="Wingfield M.J."/>
            <person name="Dreyer L.L."/>
            <person name="Roets F."/>
            <person name="Aylward J."/>
        </authorList>
    </citation>
    <scope>NUCLEOTIDE SEQUENCE [LARGE SCALE GENOMIC DNA]</scope>
    <source>
        <strain evidence="5">CMW44962</strain>
    </source>
</reference>
<dbReference type="SMART" id="SM00449">
    <property type="entry name" value="SPRY"/>
    <property type="match status" value="1"/>
</dbReference>
<comment type="function">
    <text evidence="1">Involved in the proteasome-dependent degradation of fructose-1,6-bisphosphatase.</text>
</comment>
<dbReference type="SMART" id="SM00667">
    <property type="entry name" value="LisH"/>
    <property type="match status" value="1"/>
</dbReference>
<gene>
    <name evidence="5" type="ORF">Tdes44962_MAKER00683</name>
</gene>
<dbReference type="AlphaFoldDB" id="A0A9W7SLX2"/>
<dbReference type="InterPro" id="IPR043136">
    <property type="entry name" value="B30.2/SPRY_sf"/>
</dbReference>
<dbReference type="PROSITE" id="PS50897">
    <property type="entry name" value="CTLH"/>
    <property type="match status" value="1"/>
</dbReference>
<dbReference type="SMART" id="SM00668">
    <property type="entry name" value="CTLH"/>
    <property type="match status" value="1"/>
</dbReference>
<feature type="compositionally biased region" description="Low complexity" evidence="2">
    <location>
        <begin position="29"/>
        <end position="38"/>
    </location>
</feature>
<evidence type="ECO:0000256" key="1">
    <source>
        <dbReference type="ARBA" id="ARBA00002343"/>
    </source>
</evidence>
<keyword evidence="5" id="KW-0675">Receptor</keyword>
<dbReference type="OrthoDB" id="25503at2759"/>
<feature type="compositionally biased region" description="Low complexity" evidence="2">
    <location>
        <begin position="48"/>
        <end position="59"/>
    </location>
</feature>
<sequence>MSNPYDRPSTNNSSVSLPGFRRPSYATVAAAAAASSSSGFRRGAEYAQQQQERQQQSQQIPARGERGEAQPQAVMAHSRQASRGGGMEIDASGAGYGGGNGKRASSGGPWTAPDQPQQQHPEPAPFFEPSYLRRSRHVERLRRAHDEQVAEYRERMRAEPPRPAASSIHSLSAQSSHASLHKMYGGGAPSSFRSSYVQPAALQDVIERLPPPGEEDKSHALPTRWNEEDKMNGLEILGDGTEVRFNGVTKSSDEAASIRADHPMPKECGIYYFEVTVLSRGKDGLIGIGFSSKKAGLNRLPGWESESWAYHGDDGFAFACTASGKAYGPRFSSQDVVGCGINFRTGSAFFTRNGQYLGTAFTGVTKAEREGRSERERLLYPSVGVKKPSEHLKVNFGKQPFVFDIDDMMEQERNMVLGDIRKTDVANLHPPDTEPELIQKLIGQYLAHEGYVDTAKAFARDVHEKQQSVSAGPQSFQAPETDDDIHAINRQKIRKSILDGDIDRALKYSNTYFPRVLEDERNRDICFQLKCRKFIEMMRRYAEMVDATSTASPSLARSVESLGSNGHASGEANGQAGELQQQDTQMDVDEQLHREASAAPPSKTADLDSSTANNDDVDMADSIQSLPEQKLSLMKKNELLDAALSYGQELKHEFGSDPRQSVKKSLQDLFAILAYPHPLESPVAGLLDPRGRVEVSEGVNGAILVSSGKPSSAALEKLCAQTEVLIEEATGKTGGAAAFVNVRRDFLEP</sequence>
<accession>A0A9W7SLX2</accession>
<feature type="region of interest" description="Disordered" evidence="2">
    <location>
        <begin position="559"/>
        <end position="617"/>
    </location>
</feature>
<evidence type="ECO:0000259" key="3">
    <source>
        <dbReference type="PROSITE" id="PS50188"/>
    </source>
</evidence>
<name>A0A9W7SLX2_9PEZI</name>
<feature type="compositionally biased region" description="Low complexity" evidence="2">
    <location>
        <begin position="164"/>
        <end position="174"/>
    </location>
</feature>
<dbReference type="InterPro" id="IPR013320">
    <property type="entry name" value="ConA-like_dom_sf"/>
</dbReference>
<dbReference type="InterPro" id="IPR006595">
    <property type="entry name" value="CTLH_C"/>
</dbReference>
<dbReference type="EMBL" id="RIBY02002200">
    <property type="protein sequence ID" value="KAH9822855.1"/>
    <property type="molecule type" value="Genomic_DNA"/>
</dbReference>
<organism evidence="5 6">
    <name type="scientific">Teratosphaeria destructans</name>
    <dbReference type="NCBI Taxonomy" id="418781"/>
    <lineage>
        <taxon>Eukaryota</taxon>
        <taxon>Fungi</taxon>
        <taxon>Dikarya</taxon>
        <taxon>Ascomycota</taxon>
        <taxon>Pezizomycotina</taxon>
        <taxon>Dothideomycetes</taxon>
        <taxon>Dothideomycetidae</taxon>
        <taxon>Mycosphaerellales</taxon>
        <taxon>Teratosphaeriaceae</taxon>
        <taxon>Teratosphaeria</taxon>
    </lineage>
</organism>
<dbReference type="PROSITE" id="PS50188">
    <property type="entry name" value="B302_SPRY"/>
    <property type="match status" value="1"/>
</dbReference>
<protein>
    <submittedName>
        <fullName evidence="5">Domain in SPla and the RYanodine Receptor</fullName>
    </submittedName>
</protein>
<dbReference type="CDD" id="cd12909">
    <property type="entry name" value="SPRY_RanBP9_10"/>
    <property type="match status" value="1"/>
</dbReference>
<dbReference type="Pfam" id="PF10607">
    <property type="entry name" value="CTLH"/>
    <property type="match status" value="1"/>
</dbReference>
<reference evidence="5 6" key="1">
    <citation type="journal article" date="2018" name="IMA Fungus">
        <title>IMA Genome-F 10: Nine draft genome sequences of Claviceps purpurea s.lat., including C. arundinis, C. humidiphila, and C. cf. spartinae, pseudomolecules for the pitch canker pathogen Fusarium circinatum, draft genome of Davidsoniella eucalypti, Grosmannia galeiformis, Quambalaria eucalypti, and Teratosphaeria destructans.</title>
        <authorList>
            <person name="Wingfield B.D."/>
            <person name="Liu M."/>
            <person name="Nguyen H.D."/>
            <person name="Lane F.A."/>
            <person name="Morgan S.W."/>
            <person name="De Vos L."/>
            <person name="Wilken P.M."/>
            <person name="Duong T.A."/>
            <person name="Aylward J."/>
            <person name="Coetzee M.P."/>
            <person name="Dadej K."/>
            <person name="De Beer Z.W."/>
            <person name="Findlay W."/>
            <person name="Havenga M."/>
            <person name="Kolarik M."/>
            <person name="Menzies J.G."/>
            <person name="Naidoo K."/>
            <person name="Pochopski O."/>
            <person name="Shoukouhi P."/>
            <person name="Santana Q.C."/>
            <person name="Seifert K.A."/>
            <person name="Soal N."/>
            <person name="Steenkamp E.T."/>
            <person name="Tatham C.T."/>
            <person name="van der Nest M.A."/>
            <person name="Wingfield M.J."/>
        </authorList>
    </citation>
    <scope>NUCLEOTIDE SEQUENCE [LARGE SCALE GENOMIC DNA]</scope>
    <source>
        <strain evidence="5">CMW44962</strain>
    </source>
</reference>
<keyword evidence="6" id="KW-1185">Reference proteome</keyword>
<dbReference type="InterPro" id="IPR050618">
    <property type="entry name" value="Ubq-SigPath_Reg"/>
</dbReference>